<name>A0ACC0VUY2_9STRA</name>
<dbReference type="Proteomes" id="UP001163321">
    <property type="component" value="Chromosome 6"/>
</dbReference>
<dbReference type="EMBL" id="CM047585">
    <property type="protein sequence ID" value="KAI9910328.1"/>
    <property type="molecule type" value="Genomic_DNA"/>
</dbReference>
<reference evidence="1 2" key="1">
    <citation type="journal article" date="2022" name="bioRxiv">
        <title>The genome of the oomycete Peronosclerospora sorghi, a cosmopolitan pathogen of maize and sorghum, is inflated with dispersed pseudogenes.</title>
        <authorList>
            <person name="Fletcher K."/>
            <person name="Martin F."/>
            <person name="Isakeit T."/>
            <person name="Cavanaugh K."/>
            <person name="Magill C."/>
            <person name="Michelmore R."/>
        </authorList>
    </citation>
    <scope>NUCLEOTIDE SEQUENCE [LARGE SCALE GENOMIC DNA]</scope>
    <source>
        <strain evidence="1">P6</strain>
    </source>
</reference>
<gene>
    <name evidence="1" type="ORF">PsorP6_010259</name>
</gene>
<evidence type="ECO:0000313" key="1">
    <source>
        <dbReference type="EMBL" id="KAI9910328.1"/>
    </source>
</evidence>
<protein>
    <submittedName>
        <fullName evidence="1">Uncharacterized protein</fullName>
    </submittedName>
</protein>
<comment type="caution">
    <text evidence="1">The sequence shown here is derived from an EMBL/GenBank/DDBJ whole genome shotgun (WGS) entry which is preliminary data.</text>
</comment>
<evidence type="ECO:0000313" key="2">
    <source>
        <dbReference type="Proteomes" id="UP001163321"/>
    </source>
</evidence>
<accession>A0ACC0VUY2</accession>
<keyword evidence="2" id="KW-1185">Reference proteome</keyword>
<proteinExistence type="predicted"/>
<organism evidence="1 2">
    <name type="scientific">Peronosclerospora sorghi</name>
    <dbReference type="NCBI Taxonomy" id="230839"/>
    <lineage>
        <taxon>Eukaryota</taxon>
        <taxon>Sar</taxon>
        <taxon>Stramenopiles</taxon>
        <taxon>Oomycota</taxon>
        <taxon>Peronosporomycetes</taxon>
        <taxon>Peronosporales</taxon>
        <taxon>Peronosporaceae</taxon>
        <taxon>Peronosclerospora</taxon>
    </lineage>
</organism>
<sequence length="165" mass="18585">MNKNIVEDIIGRLLMESEDDKETGGTELRSNTLSIFHQQEAGGENISGYYEVLCSELLYATKQEAKVDQVGNFSDGKVILHVRTVCAANLQRILQILHAIRAFPIAFDCGIKGDQGYLDDRLRFAINGQLFNIHLMAIQMHQSHTGYNIFKDHLSIFSGAQWIVE</sequence>